<evidence type="ECO:0000313" key="2">
    <source>
        <dbReference type="Proteomes" id="UP000187406"/>
    </source>
</evidence>
<keyword evidence="2" id="KW-1185">Reference proteome</keyword>
<dbReference type="PANTHER" id="PTHR33067">
    <property type="entry name" value="RNA-DIRECTED DNA POLYMERASE-RELATED"/>
    <property type="match status" value="1"/>
</dbReference>
<evidence type="ECO:0000313" key="1">
    <source>
        <dbReference type="EMBL" id="GAV57037.1"/>
    </source>
</evidence>
<accession>A0A1Q3AMR0</accession>
<name>A0A1Q3AMR0_CEPFO</name>
<dbReference type="PANTHER" id="PTHR33067:SF32">
    <property type="entry name" value="ASPARTIC PEPTIDASE DDI1-TYPE DOMAIN-CONTAINING PROTEIN"/>
    <property type="match status" value="1"/>
</dbReference>
<comment type="caution">
    <text evidence="1">The sequence shown here is derived from an EMBL/GenBank/DDBJ whole genome shotgun (WGS) entry which is preliminary data.</text>
</comment>
<dbReference type="Gene3D" id="2.40.70.10">
    <property type="entry name" value="Acid Proteases"/>
    <property type="match status" value="1"/>
</dbReference>
<gene>
    <name evidence="1" type="ORF">CFOL_v3_00575</name>
</gene>
<proteinExistence type="predicted"/>
<dbReference type="AlphaFoldDB" id="A0A1Q3AMR0"/>
<dbReference type="EMBL" id="BDDD01000012">
    <property type="protein sequence ID" value="GAV57037.1"/>
    <property type="molecule type" value="Genomic_DNA"/>
</dbReference>
<protein>
    <submittedName>
        <fullName evidence="1">Uncharacterized protein</fullName>
    </submittedName>
</protein>
<sequence>MDEMMELFKQVQINLPLLDAIRQVPAYAKFLKDLCTTKRKLKTHIPRTVHLTEQVSAVLSNKLPPKLKDPGARLISCKIGNLLIEISLLDLGASVNILPSLVYDHFGFGELKPTEVTLQLTDRSLKIPKGFIEDVLVKVDELYFPVDFLVLDMETPAIGKPHSIILGRPFLATANACINCRSGAMDISFGNKKLRLNIFNAALGPQGEEACFAIDMIDRTYPRSFIDDDCEADSYTVEINALLDSPLIHSTPDRIDTQWLENEAELAWLENKLNDPNSSSEWDHQSHYTHKIATPDQTYFDKNFESHFIKFLEEVEELEATQKEVLSWLDDGLIDSILDNQWDDHSHFTHKPSTPSHPHTTLEKNFFFTKDQKGWRVCILNAHMFHWLVGHTFSSFLNCFYWWNSCWDGSYIVKKNFSHFVDALICYGSIHGFYWWKYFWDAIYIVQTVLLRGIFEFVRTSFKDTFNVPGLRLKPYVDGITDGQIIESVGLIDPVYTSL</sequence>
<organism evidence="1 2">
    <name type="scientific">Cephalotus follicularis</name>
    <name type="common">Albany pitcher plant</name>
    <dbReference type="NCBI Taxonomy" id="3775"/>
    <lineage>
        <taxon>Eukaryota</taxon>
        <taxon>Viridiplantae</taxon>
        <taxon>Streptophyta</taxon>
        <taxon>Embryophyta</taxon>
        <taxon>Tracheophyta</taxon>
        <taxon>Spermatophyta</taxon>
        <taxon>Magnoliopsida</taxon>
        <taxon>eudicotyledons</taxon>
        <taxon>Gunneridae</taxon>
        <taxon>Pentapetalae</taxon>
        <taxon>rosids</taxon>
        <taxon>fabids</taxon>
        <taxon>Oxalidales</taxon>
        <taxon>Cephalotaceae</taxon>
        <taxon>Cephalotus</taxon>
    </lineage>
</organism>
<dbReference type="InParanoid" id="A0A1Q3AMR0"/>
<dbReference type="OrthoDB" id="778454at2759"/>
<reference evidence="2" key="1">
    <citation type="submission" date="2016-04" db="EMBL/GenBank/DDBJ databases">
        <title>Cephalotus genome sequencing.</title>
        <authorList>
            <person name="Fukushima K."/>
            <person name="Hasebe M."/>
            <person name="Fang X."/>
        </authorList>
    </citation>
    <scope>NUCLEOTIDE SEQUENCE [LARGE SCALE GENOMIC DNA]</scope>
    <source>
        <strain evidence="2">cv. St1</strain>
    </source>
</reference>
<dbReference type="CDD" id="cd00303">
    <property type="entry name" value="retropepsin_like"/>
    <property type="match status" value="1"/>
</dbReference>
<dbReference type="InterPro" id="IPR021109">
    <property type="entry name" value="Peptidase_aspartic_dom_sf"/>
</dbReference>
<dbReference type="Proteomes" id="UP000187406">
    <property type="component" value="Unassembled WGS sequence"/>
</dbReference>